<dbReference type="PANTHER" id="PTHR42717">
    <property type="entry name" value="DIHYDROOROTASE-RELATED"/>
    <property type="match status" value="1"/>
</dbReference>
<dbReference type="GO" id="GO:0019213">
    <property type="term" value="F:deacetylase activity"/>
    <property type="evidence" value="ECO:0007669"/>
    <property type="project" value="InterPro"/>
</dbReference>
<dbReference type="SUPFAM" id="SSF51338">
    <property type="entry name" value="Composite domain of metallo-dependent hydrolases"/>
    <property type="match status" value="1"/>
</dbReference>
<dbReference type="InterPro" id="IPR020043">
    <property type="entry name" value="Deacetylase_Atu3266-like"/>
</dbReference>
<feature type="domain" description="Amidohydrolase-related" evidence="1">
    <location>
        <begin position="54"/>
        <end position="339"/>
    </location>
</feature>
<dbReference type="PIRSF" id="PIRSF039004">
    <property type="entry name" value="ADE_EF_0837"/>
    <property type="match status" value="1"/>
</dbReference>
<dbReference type="Gene3D" id="3.20.20.140">
    <property type="entry name" value="Metal-dependent hydrolases"/>
    <property type="match status" value="1"/>
</dbReference>
<dbReference type="PANTHER" id="PTHR42717:SF1">
    <property type="entry name" value="IMIDAZOLONEPROPIONASE AND RELATED AMIDOHYDROLASES"/>
    <property type="match status" value="1"/>
</dbReference>
<organism evidence="2">
    <name type="scientific">marine metagenome</name>
    <dbReference type="NCBI Taxonomy" id="408172"/>
    <lineage>
        <taxon>unclassified sequences</taxon>
        <taxon>metagenomes</taxon>
        <taxon>ecological metagenomes</taxon>
    </lineage>
</organism>
<dbReference type="Pfam" id="PF01979">
    <property type="entry name" value="Amidohydro_1"/>
    <property type="match status" value="1"/>
</dbReference>
<dbReference type="InterPro" id="IPR032466">
    <property type="entry name" value="Metal_Hydrolase"/>
</dbReference>
<gene>
    <name evidence="2" type="ORF">METZ01_LOCUS287132</name>
</gene>
<protein>
    <recommendedName>
        <fullName evidence="1">Amidohydrolase-related domain-containing protein</fullName>
    </recommendedName>
</protein>
<dbReference type="InterPro" id="IPR011059">
    <property type="entry name" value="Metal-dep_hydrolase_composite"/>
</dbReference>
<dbReference type="GO" id="GO:0016810">
    <property type="term" value="F:hydrolase activity, acting on carbon-nitrogen (but not peptide) bonds"/>
    <property type="evidence" value="ECO:0007669"/>
    <property type="project" value="InterPro"/>
</dbReference>
<dbReference type="Gene3D" id="2.30.40.10">
    <property type="entry name" value="Urease, subunit C, domain 1"/>
    <property type="match status" value="1"/>
</dbReference>
<proteinExistence type="predicted"/>
<dbReference type="EMBL" id="UINC01086116">
    <property type="protein sequence ID" value="SVC34278.1"/>
    <property type="molecule type" value="Genomic_DNA"/>
</dbReference>
<feature type="non-terminal residue" evidence="2">
    <location>
        <position position="339"/>
    </location>
</feature>
<evidence type="ECO:0000259" key="1">
    <source>
        <dbReference type="Pfam" id="PF01979"/>
    </source>
</evidence>
<dbReference type="InterPro" id="IPR006680">
    <property type="entry name" value="Amidohydro-rel"/>
</dbReference>
<accession>A0A382LBS5</accession>
<dbReference type="AlphaFoldDB" id="A0A382LBS5"/>
<evidence type="ECO:0000313" key="2">
    <source>
        <dbReference type="EMBL" id="SVC34278.1"/>
    </source>
</evidence>
<dbReference type="SUPFAM" id="SSF51556">
    <property type="entry name" value="Metallo-dependent hydrolases"/>
    <property type="match status" value="1"/>
</dbReference>
<reference evidence="2" key="1">
    <citation type="submission" date="2018-05" db="EMBL/GenBank/DDBJ databases">
        <authorList>
            <person name="Lanie J.A."/>
            <person name="Ng W.-L."/>
            <person name="Kazmierczak K.M."/>
            <person name="Andrzejewski T.M."/>
            <person name="Davidsen T.M."/>
            <person name="Wayne K.J."/>
            <person name="Tettelin H."/>
            <person name="Glass J.I."/>
            <person name="Rusch D."/>
            <person name="Podicherti R."/>
            <person name="Tsui H.-C.T."/>
            <person name="Winkler M.E."/>
        </authorList>
    </citation>
    <scope>NUCLEOTIDE SEQUENCE</scope>
</reference>
<name>A0A382LBS5_9ZZZZ</name>
<sequence length="339" mass="36270">MECDVLIKGGEVIDPSQGLRGVRDVLVTGNRIAGVVEVVAEVTAKHTIDARGLLVVPGLIDLHVHVYPHSPFGLEPDPLCPAGGVTTMLDAGTAGSFNFHVFRREGIDRARTQILGLVHPSCMGLSAANLGELLDPRYADPEGVLRTIDEHADVAVGVKIRAGAHIIGAGEQGWSHLRQALQAARDSNTWLMVHIGECPMSIPEMLEHFEPGDCITHCFKGGSTRIIDADLRVFEAVAEAAARGVIFDVGHGSGSFQWETVEACIDQGLPPTTISTDLHTRNLHGPVYDMPTTMSKFLMLGLSLEDVVEMSTTSPAKILKREGELGTLRIGSVADVTVL</sequence>